<keyword evidence="7" id="KW-0614">Plasmid</keyword>
<feature type="transmembrane region" description="Helical" evidence="6">
    <location>
        <begin position="208"/>
        <end position="227"/>
    </location>
</feature>
<evidence type="ECO:0000313" key="8">
    <source>
        <dbReference type="Proteomes" id="UP000831181"/>
    </source>
</evidence>
<feature type="transmembrane region" description="Helical" evidence="6">
    <location>
        <begin position="411"/>
        <end position="430"/>
    </location>
</feature>
<sequence length="467" mass="51008">MDEKTNSGELIQTTYVDEHEESNLKPNSLSFFEVIGESIANIAPTATPVMNIAVVFALAGNSTWIAYLFATVACILLAKQINVFAKRYATSGSIYTYVNKSIGRRAGFVAGSSIFFAYITTAVSMMGGFAIYLHNLLAYFNLSVPYYILAAIGIISVWFMAQRGVELSTRAMMVLEMTSVSLISILGLIILATHHFDINPNNVDFTNISMGNVTSGLVLAFFGFVGFEGAASMGKEAKKPLRNVPRAVMISPIIAGVFFIIMSMVMIMGFNGSGHNLGTSTNPLSFLSEANHVGFFGYCITLGATISFWSGSVGIITAGSRIMMRMGHEHYLPKVVTKVNEKKRTPTISIGILSLLIGSLIVGFSAFTQISDAYDWFSTIAVWGFLVPYLMVTISAPIFLRKLNELKVRDVLMSLITGILLIIPIVGSIYPQPQGIASIFPYIFVGWIIITSILGEYRYKKDSVKEK</sequence>
<dbReference type="AlphaFoldDB" id="A0A976RQP8"/>
<comment type="subcellular location">
    <subcellularLocation>
        <location evidence="1">Cell membrane</location>
        <topology evidence="1">Multi-pass membrane protein</topology>
    </subcellularLocation>
</comment>
<dbReference type="EMBL" id="CP093360">
    <property type="protein sequence ID" value="UQS86033.1"/>
    <property type="molecule type" value="Genomic_DNA"/>
</dbReference>
<dbReference type="Proteomes" id="UP000831181">
    <property type="component" value="Plasmid p1unnamed"/>
</dbReference>
<geneLocation type="plasmid" evidence="7 8">
    <name>p1unnamed</name>
</geneLocation>
<dbReference type="RefSeq" id="WP_260115841.1">
    <property type="nucleotide sequence ID" value="NZ_CP093360.1"/>
</dbReference>
<gene>
    <name evidence="7" type="ORF">MOO44_01555</name>
</gene>
<proteinExistence type="predicted"/>
<evidence type="ECO:0000313" key="7">
    <source>
        <dbReference type="EMBL" id="UQS86033.1"/>
    </source>
</evidence>
<feature type="transmembrane region" description="Helical" evidence="6">
    <location>
        <begin position="348"/>
        <end position="370"/>
    </location>
</feature>
<evidence type="ECO:0000256" key="2">
    <source>
        <dbReference type="ARBA" id="ARBA00022475"/>
    </source>
</evidence>
<evidence type="ECO:0000256" key="5">
    <source>
        <dbReference type="ARBA" id="ARBA00023136"/>
    </source>
</evidence>
<evidence type="ECO:0000256" key="3">
    <source>
        <dbReference type="ARBA" id="ARBA00022692"/>
    </source>
</evidence>
<dbReference type="Pfam" id="PF13520">
    <property type="entry name" value="AA_permease_2"/>
    <property type="match status" value="1"/>
</dbReference>
<dbReference type="PANTHER" id="PTHR42770:SF7">
    <property type="entry name" value="MEMBRANE PROTEIN"/>
    <property type="match status" value="1"/>
</dbReference>
<keyword evidence="5 6" id="KW-0472">Membrane</keyword>
<dbReference type="InterPro" id="IPR002293">
    <property type="entry name" value="AA/rel_permease1"/>
</dbReference>
<dbReference type="PIRSF" id="PIRSF006060">
    <property type="entry name" value="AA_transporter"/>
    <property type="match status" value="1"/>
</dbReference>
<evidence type="ECO:0000256" key="1">
    <source>
        <dbReference type="ARBA" id="ARBA00004651"/>
    </source>
</evidence>
<dbReference type="PANTHER" id="PTHR42770">
    <property type="entry name" value="AMINO ACID TRANSPORTER-RELATED"/>
    <property type="match status" value="1"/>
</dbReference>
<keyword evidence="4 6" id="KW-1133">Transmembrane helix</keyword>
<feature type="transmembrane region" description="Helical" evidence="6">
    <location>
        <begin position="144"/>
        <end position="161"/>
    </location>
</feature>
<dbReference type="KEGG" id="lbe:MOO44_01555"/>
<dbReference type="GO" id="GO:0005886">
    <property type="term" value="C:plasma membrane"/>
    <property type="evidence" value="ECO:0007669"/>
    <property type="project" value="UniProtKB-SubCell"/>
</dbReference>
<keyword evidence="2" id="KW-1003">Cell membrane</keyword>
<name>A0A976RQP8_9LACO</name>
<feature type="transmembrane region" description="Helical" evidence="6">
    <location>
        <begin position="436"/>
        <end position="457"/>
    </location>
</feature>
<feature type="transmembrane region" description="Helical" evidence="6">
    <location>
        <begin position="295"/>
        <end position="316"/>
    </location>
</feature>
<keyword evidence="8" id="KW-1185">Reference proteome</keyword>
<organism evidence="7 8">
    <name type="scientific">Nicoliella spurrieriana</name>
    <dbReference type="NCBI Taxonomy" id="2925830"/>
    <lineage>
        <taxon>Bacteria</taxon>
        <taxon>Bacillati</taxon>
        <taxon>Bacillota</taxon>
        <taxon>Bacilli</taxon>
        <taxon>Lactobacillales</taxon>
        <taxon>Lactobacillaceae</taxon>
        <taxon>Nicoliella</taxon>
    </lineage>
</organism>
<dbReference type="Gene3D" id="1.20.1740.10">
    <property type="entry name" value="Amino acid/polyamine transporter I"/>
    <property type="match status" value="1"/>
</dbReference>
<feature type="transmembrane region" description="Helical" evidence="6">
    <location>
        <begin position="173"/>
        <end position="196"/>
    </location>
</feature>
<dbReference type="InterPro" id="IPR050367">
    <property type="entry name" value="APC_superfamily"/>
</dbReference>
<feature type="transmembrane region" description="Helical" evidence="6">
    <location>
        <begin position="248"/>
        <end position="270"/>
    </location>
</feature>
<feature type="transmembrane region" description="Helical" evidence="6">
    <location>
        <begin position="376"/>
        <end position="399"/>
    </location>
</feature>
<keyword evidence="3 6" id="KW-0812">Transmembrane</keyword>
<feature type="transmembrane region" description="Helical" evidence="6">
    <location>
        <begin position="106"/>
        <end position="132"/>
    </location>
</feature>
<feature type="transmembrane region" description="Helical" evidence="6">
    <location>
        <begin position="64"/>
        <end position="85"/>
    </location>
</feature>
<accession>A0A976RQP8</accession>
<dbReference type="GO" id="GO:0022857">
    <property type="term" value="F:transmembrane transporter activity"/>
    <property type="evidence" value="ECO:0007669"/>
    <property type="project" value="InterPro"/>
</dbReference>
<evidence type="ECO:0000256" key="6">
    <source>
        <dbReference type="SAM" id="Phobius"/>
    </source>
</evidence>
<protein>
    <submittedName>
        <fullName evidence="7">APC family permease</fullName>
    </submittedName>
</protein>
<evidence type="ECO:0000256" key="4">
    <source>
        <dbReference type="ARBA" id="ARBA00022989"/>
    </source>
</evidence>
<reference evidence="7" key="1">
    <citation type="journal article" date="2022" name="Int. J. Syst. Evol. Microbiol.">
        <title>Apilactobacillus apisilvae sp. nov., Nicolia spurrieriana gen. nov. sp. nov., Bombilactobacillus folatiphilus sp. nov. and Bombilactobacillus thymidiniphilus sp. nov., four new lactic acid bacterial isolates from stingless bees Tetragonula carbonaria and Austroplebeia australis.</title>
        <authorList>
            <person name="Oliphant S.A."/>
            <person name="Watson-Haigh N.S."/>
            <person name="Sumby K.M."/>
            <person name="Gardner J."/>
            <person name="Groom S."/>
            <person name="Jiranek V."/>
        </authorList>
    </citation>
    <scope>NUCLEOTIDE SEQUENCE</scope>
    <source>
        <strain evidence="7">SGEP1_A5</strain>
    </source>
</reference>